<keyword evidence="2" id="KW-0472">Membrane</keyword>
<dbReference type="InterPro" id="IPR027815">
    <property type="entry name" value="CSC1/OSCA1-like_cyt"/>
</dbReference>
<protein>
    <submittedName>
        <fullName evidence="5">Calcium-activated chloride channel protein</fullName>
    </submittedName>
</protein>
<proteinExistence type="predicted"/>
<feature type="transmembrane region" description="Helical" evidence="2">
    <location>
        <begin position="635"/>
        <end position="662"/>
    </location>
</feature>
<feature type="transmembrane region" description="Helical" evidence="2">
    <location>
        <begin position="219"/>
        <end position="239"/>
    </location>
</feature>
<evidence type="ECO:0000259" key="4">
    <source>
        <dbReference type="Pfam" id="PF14703"/>
    </source>
</evidence>
<dbReference type="PANTHER" id="PTHR13018">
    <property type="entry name" value="PROBABLE MEMBRANE PROTEIN DUF221-RELATED"/>
    <property type="match status" value="1"/>
</dbReference>
<keyword evidence="2" id="KW-1133">Transmembrane helix</keyword>
<dbReference type="GeneID" id="7835911"/>
<feature type="transmembrane region" description="Helical" evidence="2">
    <location>
        <begin position="440"/>
        <end position="461"/>
    </location>
</feature>
<dbReference type="InterPro" id="IPR045122">
    <property type="entry name" value="Csc1-like"/>
</dbReference>
<name>I7M2D3_TETTS</name>
<accession>I7M2D3</accession>
<dbReference type="Pfam" id="PF14703">
    <property type="entry name" value="PHM7_cyt"/>
    <property type="match status" value="1"/>
</dbReference>
<dbReference type="OrthoDB" id="322784at2759"/>
<reference evidence="6" key="1">
    <citation type="journal article" date="2006" name="PLoS Biol.">
        <title>Macronuclear genome sequence of the ciliate Tetrahymena thermophila, a model eukaryote.</title>
        <authorList>
            <person name="Eisen J.A."/>
            <person name="Coyne R.S."/>
            <person name="Wu M."/>
            <person name="Wu D."/>
            <person name="Thiagarajan M."/>
            <person name="Wortman J.R."/>
            <person name="Badger J.H."/>
            <person name="Ren Q."/>
            <person name="Amedeo P."/>
            <person name="Jones K.M."/>
            <person name="Tallon L.J."/>
            <person name="Delcher A.L."/>
            <person name="Salzberg S.L."/>
            <person name="Silva J.C."/>
            <person name="Haas B.J."/>
            <person name="Majoros W.H."/>
            <person name="Farzad M."/>
            <person name="Carlton J.M."/>
            <person name="Smith R.K. Jr."/>
            <person name="Garg J."/>
            <person name="Pearlman R.E."/>
            <person name="Karrer K.M."/>
            <person name="Sun L."/>
            <person name="Manning G."/>
            <person name="Elde N.C."/>
            <person name="Turkewitz A.P."/>
            <person name="Asai D.J."/>
            <person name="Wilkes D.E."/>
            <person name="Wang Y."/>
            <person name="Cai H."/>
            <person name="Collins K."/>
            <person name="Stewart B.A."/>
            <person name="Lee S.R."/>
            <person name="Wilamowska K."/>
            <person name="Weinberg Z."/>
            <person name="Ruzzo W.L."/>
            <person name="Wloga D."/>
            <person name="Gaertig J."/>
            <person name="Frankel J."/>
            <person name="Tsao C.-C."/>
            <person name="Gorovsky M.A."/>
            <person name="Keeling P.J."/>
            <person name="Waller R.F."/>
            <person name="Patron N.J."/>
            <person name="Cherry J.M."/>
            <person name="Stover N.A."/>
            <person name="Krieger C.J."/>
            <person name="del Toro C."/>
            <person name="Ryder H.F."/>
            <person name="Williamson S.C."/>
            <person name="Barbeau R.A."/>
            <person name="Hamilton E.P."/>
            <person name="Orias E."/>
        </authorList>
    </citation>
    <scope>NUCLEOTIDE SEQUENCE [LARGE SCALE GENOMIC DNA]</scope>
    <source>
        <strain evidence="6">SB210</strain>
    </source>
</reference>
<dbReference type="InParanoid" id="I7M2D3"/>
<dbReference type="PANTHER" id="PTHR13018:SF83">
    <property type="entry name" value="RRM DOMAIN-CONTAINING PROTEIN"/>
    <property type="match status" value="1"/>
</dbReference>
<feature type="transmembrane region" description="Helical" evidence="2">
    <location>
        <begin position="688"/>
        <end position="709"/>
    </location>
</feature>
<feature type="compositionally biased region" description="Basic residues" evidence="1">
    <location>
        <begin position="820"/>
        <end position="831"/>
    </location>
</feature>
<evidence type="ECO:0000256" key="1">
    <source>
        <dbReference type="SAM" id="MobiDB-lite"/>
    </source>
</evidence>
<feature type="transmembrane region" description="Helical" evidence="2">
    <location>
        <begin position="566"/>
        <end position="589"/>
    </location>
</feature>
<dbReference type="RefSeq" id="XP_001020134.2">
    <property type="nucleotide sequence ID" value="XM_001020134.2"/>
</dbReference>
<sequence length="831" mass="95912">MIKKNRVVPLTSEHNKLIAQNDSNKSSDDLTSANYNQIAKKDDIEEQQKVVAEKIKSMLLPPRSSQVNLPGQNEFDKDQIPPNLDIALKHQKASKVGPIDLLQMSSQDEKEGLCPCCTKTIYRSKLSLSSDNSQLSYLGAGFPLYFGFTKFSIFLTLMLFLTSGFFNLFTNIYYGDQCSNSYQAKQAVDYKYTCQSNWITILTVGNKKNETTLLQIQDILNMATVCVVVLCFQYFRYYIRKIDTVTDIIDISAEDYTMLVKEIPVIQNPTSGNYLEDLKIFLQQNLIENAYTSVSKINFSYNLVEFKAIQKKKDAIIQQKKAAVKYRYVHGEYQTGQSAYKLDKELEVMESELTSLSKKFYDSNDAEIFSSKFTGWAFVSLESAKEKDQIIDFYKPFHRILRFSKKLNYGGKQLQIQKPPAPSDVFWENLHIHSQNLRQIFMYIILVGLLTGCFFVVNQILKQQQTIKNNKTVYVYDTEVTLQIVGIVISVIINVMNLILKELCILFTNLEKQKTRSEYYISAIQKISLTQFTVSALIIFGNQMFYLDGGSYFQKIFDKGGLVYNIQYVFITSTIMGSFLQFLNIPGIFKAIKRYFAKNSCQNQTNYSTQQQLNQIFEDPEFDIILKYSRQLKTIFLMAFYAPIIPACLPWVALTLLLNYILDKYELVYRRIVKYNISNEITIEMTELLELAIIIFCAGNIFFSIFVIGNNNLGIDSIYQFIACGIGLINAVLPMQKINQKLFKVADAPPNEQSYFQIEDKFNTDYERENPATKQIAKQKFLDRLMQVKQKDDNKVQQNLRIPLSNLTNINEQSVDQPSTRRRRRQQNNPN</sequence>
<evidence type="ECO:0000259" key="3">
    <source>
        <dbReference type="Pfam" id="PF04547"/>
    </source>
</evidence>
<feature type="region of interest" description="Disordered" evidence="1">
    <location>
        <begin position="800"/>
        <end position="831"/>
    </location>
</feature>
<dbReference type="GO" id="GO:0005227">
    <property type="term" value="F:calcium-activated cation channel activity"/>
    <property type="evidence" value="ECO:0007669"/>
    <property type="project" value="InterPro"/>
</dbReference>
<keyword evidence="2" id="KW-0812">Transmembrane</keyword>
<keyword evidence="6" id="KW-1185">Reference proteome</keyword>
<dbReference type="GO" id="GO:0005886">
    <property type="term" value="C:plasma membrane"/>
    <property type="evidence" value="ECO:0007669"/>
    <property type="project" value="TreeGrafter"/>
</dbReference>
<evidence type="ECO:0000256" key="2">
    <source>
        <dbReference type="SAM" id="Phobius"/>
    </source>
</evidence>
<dbReference type="AlphaFoldDB" id="I7M2D3"/>
<dbReference type="KEGG" id="tet:TTHERM_00661700"/>
<evidence type="ECO:0000313" key="5">
    <source>
        <dbReference type="EMBL" id="EAR99889.2"/>
    </source>
</evidence>
<dbReference type="InterPro" id="IPR049452">
    <property type="entry name" value="Anoctamin_TM"/>
</dbReference>
<feature type="domain" description="Anoctamin transmembrane" evidence="3">
    <location>
        <begin position="440"/>
        <end position="668"/>
    </location>
</feature>
<feature type="transmembrane region" description="Helical" evidence="2">
    <location>
        <begin position="527"/>
        <end position="546"/>
    </location>
</feature>
<dbReference type="EMBL" id="GG662634">
    <property type="protein sequence ID" value="EAR99889.2"/>
    <property type="molecule type" value="Genomic_DNA"/>
</dbReference>
<feature type="domain" description="CSC1/OSCA1-like cytosolic" evidence="4">
    <location>
        <begin position="255"/>
        <end position="429"/>
    </location>
</feature>
<organism evidence="5 6">
    <name type="scientific">Tetrahymena thermophila (strain SB210)</name>
    <dbReference type="NCBI Taxonomy" id="312017"/>
    <lineage>
        <taxon>Eukaryota</taxon>
        <taxon>Sar</taxon>
        <taxon>Alveolata</taxon>
        <taxon>Ciliophora</taxon>
        <taxon>Intramacronucleata</taxon>
        <taxon>Oligohymenophorea</taxon>
        <taxon>Hymenostomatida</taxon>
        <taxon>Tetrahymenina</taxon>
        <taxon>Tetrahymenidae</taxon>
        <taxon>Tetrahymena</taxon>
    </lineage>
</organism>
<dbReference type="Proteomes" id="UP000009168">
    <property type="component" value="Unassembled WGS sequence"/>
</dbReference>
<dbReference type="Pfam" id="PF04547">
    <property type="entry name" value="Anoctamin"/>
    <property type="match status" value="1"/>
</dbReference>
<feature type="compositionally biased region" description="Polar residues" evidence="1">
    <location>
        <begin position="805"/>
        <end position="818"/>
    </location>
</feature>
<feature type="transmembrane region" description="Helical" evidence="2">
    <location>
        <begin position="481"/>
        <end position="507"/>
    </location>
</feature>
<evidence type="ECO:0000313" key="6">
    <source>
        <dbReference type="Proteomes" id="UP000009168"/>
    </source>
</evidence>
<feature type="transmembrane region" description="Helical" evidence="2">
    <location>
        <begin position="718"/>
        <end position="735"/>
    </location>
</feature>
<gene>
    <name evidence="5" type="ORF">TTHERM_00661700</name>
</gene>